<evidence type="ECO:0000256" key="1">
    <source>
        <dbReference type="ARBA" id="ARBA00022649"/>
    </source>
</evidence>
<evidence type="ECO:0000313" key="3">
    <source>
        <dbReference type="Proteomes" id="UP000713479"/>
    </source>
</evidence>
<dbReference type="SUPFAM" id="SSF143011">
    <property type="entry name" value="RelE-like"/>
    <property type="match status" value="1"/>
</dbReference>
<proteinExistence type="predicted"/>
<dbReference type="Proteomes" id="UP000713479">
    <property type="component" value="Unassembled WGS sequence"/>
</dbReference>
<gene>
    <name evidence="2" type="ORF">E7Z74_01045</name>
</gene>
<dbReference type="AlphaFoldDB" id="A0A8T3VGY1"/>
<dbReference type="Gene3D" id="3.30.2310.20">
    <property type="entry name" value="RelE-like"/>
    <property type="match status" value="1"/>
</dbReference>
<protein>
    <recommendedName>
        <fullName evidence="4">Type II toxin-antitoxin system RelE/ParE family toxin</fullName>
    </recommendedName>
</protein>
<accession>A0A8T3VGY1</accession>
<comment type="caution">
    <text evidence="2">The sequence shown here is derived from an EMBL/GenBank/DDBJ whole genome shotgun (WGS) entry which is preliminary data.</text>
</comment>
<organism evidence="2 3">
    <name type="scientific">Methanobrevibacter millerae</name>
    <dbReference type="NCBI Taxonomy" id="230361"/>
    <lineage>
        <taxon>Archaea</taxon>
        <taxon>Methanobacteriati</taxon>
        <taxon>Methanobacteriota</taxon>
        <taxon>Methanomada group</taxon>
        <taxon>Methanobacteria</taxon>
        <taxon>Methanobacteriales</taxon>
        <taxon>Methanobacteriaceae</taxon>
        <taxon>Methanobrevibacter</taxon>
    </lineage>
</organism>
<dbReference type="EMBL" id="SUTF01000001">
    <property type="protein sequence ID" value="MBE6509847.1"/>
    <property type="molecule type" value="Genomic_DNA"/>
</dbReference>
<evidence type="ECO:0000313" key="2">
    <source>
        <dbReference type="EMBL" id="MBE6509847.1"/>
    </source>
</evidence>
<sequence>MTYKLFEHKKAKKFLKKHDKDKKLLLRITKKYMEILKNPYESEFIELTSKKCPKCQRARVGNYRIIFYVSESRKQIEIIDIIPRKNKYRLF</sequence>
<keyword evidence="1" id="KW-1277">Toxin-antitoxin system</keyword>
<name>A0A8T3VGY1_9EURY</name>
<evidence type="ECO:0008006" key="4">
    <source>
        <dbReference type="Google" id="ProtNLM"/>
    </source>
</evidence>
<dbReference type="InterPro" id="IPR007712">
    <property type="entry name" value="RelE/ParE_toxin"/>
</dbReference>
<reference evidence="2" key="1">
    <citation type="submission" date="2019-04" db="EMBL/GenBank/DDBJ databases">
        <title>Evolution of Biomass-Degrading Anaerobic Consortia Revealed by Metagenomics.</title>
        <authorList>
            <person name="Peng X."/>
        </authorList>
    </citation>
    <scope>NUCLEOTIDE SEQUENCE</scope>
    <source>
        <strain evidence="2">SIG13</strain>
    </source>
</reference>
<dbReference type="Pfam" id="PF05016">
    <property type="entry name" value="ParE_toxin"/>
    <property type="match status" value="1"/>
</dbReference>
<dbReference type="InterPro" id="IPR035093">
    <property type="entry name" value="RelE/ParE_toxin_dom_sf"/>
</dbReference>